<dbReference type="Pfam" id="PF18032">
    <property type="entry name" value="FRP"/>
    <property type="match status" value="1"/>
</dbReference>
<evidence type="ECO:0000313" key="3">
    <source>
        <dbReference type="Proteomes" id="UP001595648"/>
    </source>
</evidence>
<keyword evidence="3" id="KW-1185">Reference proteome</keyword>
<organism evidence="2 3">
    <name type="scientific">Mesorhizobium cantuariense</name>
    <dbReference type="NCBI Taxonomy" id="1300275"/>
    <lineage>
        <taxon>Bacteria</taxon>
        <taxon>Pseudomonadati</taxon>
        <taxon>Pseudomonadota</taxon>
        <taxon>Alphaproteobacteria</taxon>
        <taxon>Hyphomicrobiales</taxon>
        <taxon>Phyllobacteriaceae</taxon>
        <taxon>Mesorhizobium</taxon>
    </lineage>
</organism>
<dbReference type="InterPro" id="IPR053747">
    <property type="entry name" value="Fluoresc_Recovery_Reg"/>
</dbReference>
<dbReference type="Gene3D" id="6.10.140.1840">
    <property type="match status" value="1"/>
</dbReference>
<protein>
    <recommendedName>
        <fullName evidence="4">Fluorescence recovery protein (RFP)</fullName>
    </recommendedName>
</protein>
<feature type="transmembrane region" description="Helical" evidence="1">
    <location>
        <begin position="67"/>
        <end position="84"/>
    </location>
</feature>
<sequence>MDSKESWSASEKKIARHAFDAALEVALARTMAEFKSKANAATLPAEMWEVEDYLRGRRREIDRMFDYRYSQLLYVFAGLIWAGYLDEGLLAGLSQDKRDAIRRDIAFAESRS</sequence>
<reference evidence="3" key="1">
    <citation type="journal article" date="2019" name="Int. J. Syst. Evol. Microbiol.">
        <title>The Global Catalogue of Microorganisms (GCM) 10K type strain sequencing project: providing services to taxonomists for standard genome sequencing and annotation.</title>
        <authorList>
            <consortium name="The Broad Institute Genomics Platform"/>
            <consortium name="The Broad Institute Genome Sequencing Center for Infectious Disease"/>
            <person name="Wu L."/>
            <person name="Ma J."/>
        </authorList>
    </citation>
    <scope>NUCLEOTIDE SEQUENCE [LARGE SCALE GENOMIC DNA]</scope>
    <source>
        <strain evidence="3">ICMP 19515</strain>
    </source>
</reference>
<evidence type="ECO:0008006" key="4">
    <source>
        <dbReference type="Google" id="ProtNLM"/>
    </source>
</evidence>
<proteinExistence type="predicted"/>
<comment type="caution">
    <text evidence="2">The sequence shown here is derived from an EMBL/GenBank/DDBJ whole genome shotgun (WGS) entry which is preliminary data.</text>
</comment>
<evidence type="ECO:0000313" key="2">
    <source>
        <dbReference type="EMBL" id="MFC3324631.1"/>
    </source>
</evidence>
<dbReference type="RefSeq" id="WP_378981639.1">
    <property type="nucleotide sequence ID" value="NZ_JBHRVD010000001.1"/>
</dbReference>
<keyword evidence="1" id="KW-1133">Transmembrane helix</keyword>
<dbReference type="EMBL" id="JBHRVD010000001">
    <property type="protein sequence ID" value="MFC3324631.1"/>
    <property type="molecule type" value="Genomic_DNA"/>
</dbReference>
<gene>
    <name evidence="2" type="ORF">ACFOJ9_23105</name>
</gene>
<keyword evidence="1" id="KW-0812">Transmembrane</keyword>
<evidence type="ECO:0000256" key="1">
    <source>
        <dbReference type="SAM" id="Phobius"/>
    </source>
</evidence>
<keyword evidence="1" id="KW-0472">Membrane</keyword>
<dbReference type="InterPro" id="IPR041601">
    <property type="entry name" value="FRP"/>
</dbReference>
<name>A0ABV7MRU9_9HYPH</name>
<dbReference type="Proteomes" id="UP001595648">
    <property type="component" value="Unassembled WGS sequence"/>
</dbReference>
<accession>A0ABV7MRU9</accession>